<dbReference type="InterPro" id="IPR008993">
    <property type="entry name" value="TIMP-like_OB-fold"/>
</dbReference>
<name>A0AAD9PV39_ACRCE</name>
<dbReference type="CDD" id="cd03577">
    <property type="entry name" value="NTR_TIMP_like"/>
    <property type="match status" value="1"/>
</dbReference>
<evidence type="ECO:0000313" key="6">
    <source>
        <dbReference type="EMBL" id="KAK2549623.1"/>
    </source>
</evidence>
<comment type="caution">
    <text evidence="6">The sequence shown here is derived from an EMBL/GenBank/DDBJ whole genome shotgun (WGS) entry which is preliminary data.</text>
</comment>
<dbReference type="EMBL" id="JARQWQ010000123">
    <property type="protein sequence ID" value="KAK2549623.1"/>
    <property type="molecule type" value="Genomic_DNA"/>
</dbReference>
<keyword evidence="6" id="KW-0483">Metalloprotease inhibitor</keyword>
<dbReference type="GO" id="GO:0005615">
    <property type="term" value="C:extracellular space"/>
    <property type="evidence" value="ECO:0007669"/>
    <property type="project" value="TreeGrafter"/>
</dbReference>
<reference evidence="6" key="2">
    <citation type="journal article" date="2023" name="Science">
        <title>Genomic signatures of disease resistance in endangered staghorn corals.</title>
        <authorList>
            <person name="Vollmer S.V."/>
            <person name="Selwyn J.D."/>
            <person name="Despard B.A."/>
            <person name="Roesel C.L."/>
        </authorList>
    </citation>
    <scope>NUCLEOTIDE SEQUENCE</scope>
    <source>
        <strain evidence="6">K2</strain>
    </source>
</reference>
<feature type="signal peptide" evidence="5">
    <location>
        <begin position="1"/>
        <end position="17"/>
    </location>
</feature>
<feature type="disulfide bond" evidence="4">
    <location>
        <begin position="162"/>
        <end position="167"/>
    </location>
</feature>
<evidence type="ECO:0000256" key="5">
    <source>
        <dbReference type="SAM" id="SignalP"/>
    </source>
</evidence>
<evidence type="ECO:0000313" key="7">
    <source>
        <dbReference type="Proteomes" id="UP001249851"/>
    </source>
</evidence>
<feature type="disulfide bond" evidence="4">
    <location>
        <begin position="157"/>
        <end position="199"/>
    </location>
</feature>
<keyword evidence="5" id="KW-0732">Signal</keyword>
<keyword evidence="4" id="KW-1015">Disulfide bond</keyword>
<proteinExistence type="predicted"/>
<feature type="binding site" evidence="3">
    <location>
        <position position="20"/>
    </location>
    <ligand>
        <name>Zn(2+)</name>
        <dbReference type="ChEBI" id="CHEBI:29105"/>
        <note>ligand shared with metalloproteinase partner</note>
    </ligand>
</feature>
<keyword evidence="7" id="KW-1185">Reference proteome</keyword>
<dbReference type="PANTHER" id="PTHR11844">
    <property type="entry name" value="METALLOPROTEASE INHIBITOR"/>
    <property type="match status" value="1"/>
</dbReference>
<dbReference type="GO" id="GO:0051045">
    <property type="term" value="P:negative regulation of membrane protein ectodomain proteolysis"/>
    <property type="evidence" value="ECO:0007669"/>
    <property type="project" value="TreeGrafter"/>
</dbReference>
<dbReference type="SUPFAM" id="SSF50242">
    <property type="entry name" value="TIMP-like"/>
    <property type="match status" value="1"/>
</dbReference>
<evidence type="ECO:0000256" key="4">
    <source>
        <dbReference type="PIRSR" id="PIRSR601820-3"/>
    </source>
</evidence>
<dbReference type="InterPro" id="IPR001820">
    <property type="entry name" value="TIMP"/>
</dbReference>
<keyword evidence="3" id="KW-0862">Zinc</keyword>
<feature type="disulfide bond" evidence="4">
    <location>
        <begin position="20"/>
        <end position="105"/>
    </location>
</feature>
<organism evidence="6 7">
    <name type="scientific">Acropora cervicornis</name>
    <name type="common">Staghorn coral</name>
    <dbReference type="NCBI Taxonomy" id="6130"/>
    <lineage>
        <taxon>Eukaryota</taxon>
        <taxon>Metazoa</taxon>
        <taxon>Cnidaria</taxon>
        <taxon>Anthozoa</taxon>
        <taxon>Hexacorallia</taxon>
        <taxon>Scleractinia</taxon>
        <taxon>Astrocoeniina</taxon>
        <taxon>Acroporidae</taxon>
        <taxon>Acropora</taxon>
    </lineage>
</organism>
<evidence type="ECO:0000256" key="3">
    <source>
        <dbReference type="PIRSR" id="PIRSR601820-1"/>
    </source>
</evidence>
<comment type="subcellular location">
    <subcellularLocation>
        <location evidence="1">Secreted</location>
    </subcellularLocation>
</comment>
<dbReference type="GO" id="GO:0031012">
    <property type="term" value="C:extracellular matrix"/>
    <property type="evidence" value="ECO:0007669"/>
    <property type="project" value="TreeGrafter"/>
</dbReference>
<dbReference type="Gene3D" id="3.90.370.10">
    <property type="entry name" value="Tissue inhibitor of metalloproteinase-1. Chain B, domain 1"/>
    <property type="match status" value="1"/>
</dbReference>
<gene>
    <name evidence="6" type="ORF">P5673_029874</name>
</gene>
<evidence type="ECO:0000256" key="1">
    <source>
        <dbReference type="ARBA" id="ARBA00004613"/>
    </source>
</evidence>
<dbReference type="GO" id="GO:0008191">
    <property type="term" value="F:metalloendopeptidase inhibitor activity"/>
    <property type="evidence" value="ECO:0007669"/>
    <property type="project" value="InterPro"/>
</dbReference>
<keyword evidence="3" id="KW-0479">Metal-binding</keyword>
<keyword evidence="6" id="KW-0646">Protease inhibitor</keyword>
<sequence length="210" mass="23040">MMILQLSLLVMYGVASSLSCSCMPMDKHPQVQFLKADFVVLARVRPLHAYNLMPKIPTSVNNLMPKIPTSVYTLKIKEIFKGPPFLKSSLQANVNLTTLASLGFCGVKLQSGDYVISGSISNGNLHSGFCNFQEKWALTTLNQRLGMRGEYNKGRSCSIGLCMAENCPQLLPGCEGNSRNVSSICRAKYQTCVRNDTTCTWVGVGCRSNI</sequence>
<keyword evidence="2" id="KW-0964">Secreted</keyword>
<dbReference type="Gene3D" id="2.40.50.120">
    <property type="match status" value="1"/>
</dbReference>
<dbReference type="InterPro" id="IPR027465">
    <property type="entry name" value="TIMP_C"/>
</dbReference>
<evidence type="ECO:0000256" key="2">
    <source>
        <dbReference type="ARBA" id="ARBA00022525"/>
    </source>
</evidence>
<dbReference type="GO" id="GO:0046872">
    <property type="term" value="F:metal ion binding"/>
    <property type="evidence" value="ECO:0007669"/>
    <property type="project" value="UniProtKB-KW"/>
</dbReference>
<dbReference type="Proteomes" id="UP001249851">
    <property type="component" value="Unassembled WGS sequence"/>
</dbReference>
<feature type="disulfide bond" evidence="4">
    <location>
        <begin position="22"/>
        <end position="130"/>
    </location>
</feature>
<feature type="chain" id="PRO_5042247023" evidence="5">
    <location>
        <begin position="18"/>
        <end position="210"/>
    </location>
</feature>
<protein>
    <submittedName>
        <fullName evidence="6">Metalloproteinase inhibitor 3</fullName>
    </submittedName>
</protein>
<keyword evidence="6" id="KW-0481">Metalloenzyme inhibitor</keyword>
<dbReference type="Pfam" id="PF00965">
    <property type="entry name" value="TIMP"/>
    <property type="match status" value="1"/>
</dbReference>
<dbReference type="PANTHER" id="PTHR11844:SF33">
    <property type="entry name" value="TISSUE INHIBITOR OF METALLOPROTEINASE"/>
    <property type="match status" value="1"/>
</dbReference>
<dbReference type="GO" id="GO:0002020">
    <property type="term" value="F:protease binding"/>
    <property type="evidence" value="ECO:0007669"/>
    <property type="project" value="TreeGrafter"/>
</dbReference>
<dbReference type="AlphaFoldDB" id="A0AAD9PV39"/>
<accession>A0AAD9PV39</accession>
<reference evidence="6" key="1">
    <citation type="journal article" date="2023" name="G3 (Bethesda)">
        <title>Whole genome assembly and annotation of the endangered Caribbean coral Acropora cervicornis.</title>
        <authorList>
            <person name="Selwyn J.D."/>
            <person name="Vollmer S.V."/>
        </authorList>
    </citation>
    <scope>NUCLEOTIDE SEQUENCE</scope>
    <source>
        <strain evidence="6">K2</strain>
    </source>
</reference>
<dbReference type="SMART" id="SM00206">
    <property type="entry name" value="NTR"/>
    <property type="match status" value="1"/>
</dbReference>